<evidence type="ECO:0000259" key="9">
    <source>
        <dbReference type="Pfam" id="PF02224"/>
    </source>
</evidence>
<evidence type="ECO:0000313" key="10">
    <source>
        <dbReference type="EMBL" id="MBE8717377.1"/>
    </source>
</evidence>
<protein>
    <recommendedName>
        <fullName evidence="8">Cytidylate kinase</fullName>
        <shortName evidence="8">CK</shortName>
        <ecNumber evidence="8">2.7.4.25</ecNumber>
    </recommendedName>
    <alternativeName>
        <fullName evidence="8">Cytidine monophosphate kinase</fullName>
        <shortName evidence="8">CMP kinase</shortName>
    </alternativeName>
</protein>
<reference evidence="10" key="1">
    <citation type="submission" date="2018-07" db="EMBL/GenBank/DDBJ databases">
        <title>Genome assembly of strain Ka43.</title>
        <authorList>
            <person name="Kukolya J."/>
            <person name="Nagy I."/>
            <person name="Horvath B."/>
            <person name="Toth A."/>
        </authorList>
    </citation>
    <scope>NUCLEOTIDE SEQUENCE</scope>
    <source>
        <strain evidence="10">KB43</strain>
    </source>
</reference>
<dbReference type="GO" id="GO:0036431">
    <property type="term" value="F:dCMP kinase activity"/>
    <property type="evidence" value="ECO:0007669"/>
    <property type="project" value="InterPro"/>
</dbReference>
<keyword evidence="3 8" id="KW-0547">Nucleotide-binding</keyword>
<dbReference type="GO" id="GO:0005829">
    <property type="term" value="C:cytosol"/>
    <property type="evidence" value="ECO:0007669"/>
    <property type="project" value="TreeGrafter"/>
</dbReference>
<keyword evidence="8" id="KW-0963">Cytoplasm</keyword>
<evidence type="ECO:0000313" key="11">
    <source>
        <dbReference type="Proteomes" id="UP000652567"/>
    </source>
</evidence>
<dbReference type="HAMAP" id="MF_00238">
    <property type="entry name" value="Cytidyl_kinase_type1"/>
    <property type="match status" value="1"/>
</dbReference>
<keyword evidence="5 8" id="KW-0067">ATP-binding</keyword>
<comment type="caution">
    <text evidence="10">The sequence shown here is derived from an EMBL/GenBank/DDBJ whole genome shotgun (WGS) entry which is preliminary data.</text>
</comment>
<keyword evidence="2 8" id="KW-0808">Transferase</keyword>
<dbReference type="Pfam" id="PF02224">
    <property type="entry name" value="Cytidylate_kin"/>
    <property type="match status" value="1"/>
</dbReference>
<evidence type="ECO:0000256" key="1">
    <source>
        <dbReference type="ARBA" id="ARBA00009427"/>
    </source>
</evidence>
<keyword evidence="4 8" id="KW-0418">Kinase</keyword>
<comment type="catalytic activity">
    <reaction evidence="6 8">
        <text>dCMP + ATP = dCDP + ADP</text>
        <dbReference type="Rhea" id="RHEA:25094"/>
        <dbReference type="ChEBI" id="CHEBI:30616"/>
        <dbReference type="ChEBI" id="CHEBI:57566"/>
        <dbReference type="ChEBI" id="CHEBI:58593"/>
        <dbReference type="ChEBI" id="CHEBI:456216"/>
        <dbReference type="EC" id="2.7.4.25"/>
    </reaction>
</comment>
<comment type="catalytic activity">
    <reaction evidence="7 8">
        <text>CMP + ATP = CDP + ADP</text>
        <dbReference type="Rhea" id="RHEA:11600"/>
        <dbReference type="ChEBI" id="CHEBI:30616"/>
        <dbReference type="ChEBI" id="CHEBI:58069"/>
        <dbReference type="ChEBI" id="CHEBI:60377"/>
        <dbReference type="ChEBI" id="CHEBI:456216"/>
        <dbReference type="EC" id="2.7.4.25"/>
    </reaction>
</comment>
<accession>A0A928V670</accession>
<feature type="binding site" evidence="8">
    <location>
        <begin position="11"/>
        <end position="19"/>
    </location>
    <ligand>
        <name>ATP</name>
        <dbReference type="ChEBI" id="CHEBI:30616"/>
    </ligand>
</feature>
<dbReference type="NCBIfam" id="TIGR00017">
    <property type="entry name" value="cmk"/>
    <property type="match status" value="1"/>
</dbReference>
<dbReference type="PANTHER" id="PTHR21299:SF2">
    <property type="entry name" value="CYTIDYLATE KINASE"/>
    <property type="match status" value="1"/>
</dbReference>
<dbReference type="Proteomes" id="UP000652567">
    <property type="component" value="Unassembled WGS sequence"/>
</dbReference>
<dbReference type="EC" id="2.7.4.25" evidence="8"/>
<evidence type="ECO:0000256" key="4">
    <source>
        <dbReference type="ARBA" id="ARBA00022777"/>
    </source>
</evidence>
<dbReference type="CDD" id="cd02020">
    <property type="entry name" value="CMPK"/>
    <property type="match status" value="1"/>
</dbReference>
<dbReference type="PANTHER" id="PTHR21299">
    <property type="entry name" value="CYTIDYLATE KINASE/PANTOATE-BETA-ALANINE LIGASE"/>
    <property type="match status" value="1"/>
</dbReference>
<dbReference type="GO" id="GO:0006220">
    <property type="term" value="P:pyrimidine nucleotide metabolic process"/>
    <property type="evidence" value="ECO:0007669"/>
    <property type="project" value="UniProtKB-UniRule"/>
</dbReference>
<proteinExistence type="inferred from homology"/>
<dbReference type="Gene3D" id="3.40.50.300">
    <property type="entry name" value="P-loop containing nucleotide triphosphate hydrolases"/>
    <property type="match status" value="1"/>
</dbReference>
<feature type="domain" description="Cytidylate kinase" evidence="9">
    <location>
        <begin position="7"/>
        <end position="219"/>
    </location>
</feature>
<name>A0A928V670_9GAMM</name>
<evidence type="ECO:0000256" key="6">
    <source>
        <dbReference type="ARBA" id="ARBA00047615"/>
    </source>
</evidence>
<organism evidence="10 11">
    <name type="scientific">Cellvibrio polysaccharolyticus</name>
    <dbReference type="NCBI Taxonomy" id="2082724"/>
    <lineage>
        <taxon>Bacteria</taxon>
        <taxon>Pseudomonadati</taxon>
        <taxon>Pseudomonadota</taxon>
        <taxon>Gammaproteobacteria</taxon>
        <taxon>Cellvibrionales</taxon>
        <taxon>Cellvibrionaceae</taxon>
        <taxon>Cellvibrio</taxon>
    </lineage>
</organism>
<keyword evidence="11" id="KW-1185">Reference proteome</keyword>
<dbReference type="GO" id="GO:0005524">
    <property type="term" value="F:ATP binding"/>
    <property type="evidence" value="ECO:0007669"/>
    <property type="project" value="UniProtKB-UniRule"/>
</dbReference>
<dbReference type="AlphaFoldDB" id="A0A928V670"/>
<evidence type="ECO:0000256" key="5">
    <source>
        <dbReference type="ARBA" id="ARBA00022840"/>
    </source>
</evidence>
<evidence type="ECO:0000256" key="8">
    <source>
        <dbReference type="HAMAP-Rule" id="MF_00238"/>
    </source>
</evidence>
<evidence type="ECO:0000256" key="2">
    <source>
        <dbReference type="ARBA" id="ARBA00022679"/>
    </source>
</evidence>
<dbReference type="GO" id="GO:0015949">
    <property type="term" value="P:nucleobase-containing small molecule interconversion"/>
    <property type="evidence" value="ECO:0007669"/>
    <property type="project" value="TreeGrafter"/>
</dbReference>
<comment type="similarity">
    <text evidence="1 8">Belongs to the cytidylate kinase family. Type 1 subfamily.</text>
</comment>
<evidence type="ECO:0000256" key="3">
    <source>
        <dbReference type="ARBA" id="ARBA00022741"/>
    </source>
</evidence>
<dbReference type="InterPro" id="IPR003136">
    <property type="entry name" value="Cytidylate_kin"/>
</dbReference>
<dbReference type="InterPro" id="IPR027417">
    <property type="entry name" value="P-loop_NTPase"/>
</dbReference>
<gene>
    <name evidence="8" type="primary">cmk</name>
    <name evidence="10" type="ORF">C4F51_09270</name>
</gene>
<dbReference type="SUPFAM" id="SSF52540">
    <property type="entry name" value="P-loop containing nucleoside triphosphate hydrolases"/>
    <property type="match status" value="1"/>
</dbReference>
<dbReference type="InterPro" id="IPR011994">
    <property type="entry name" value="Cytidylate_kinase_dom"/>
</dbReference>
<comment type="subcellular location">
    <subcellularLocation>
        <location evidence="8">Cytoplasm</location>
    </subcellularLocation>
</comment>
<evidence type="ECO:0000256" key="7">
    <source>
        <dbReference type="ARBA" id="ARBA00048478"/>
    </source>
</evidence>
<dbReference type="EMBL" id="PRDL01000001">
    <property type="protein sequence ID" value="MBE8717377.1"/>
    <property type="molecule type" value="Genomic_DNA"/>
</dbReference>
<sequence length="228" mass="24482">MAANTVITVDGPSGAGKGTLSYLLARKTGFHLLDSGALYRLVALASLQANADLQDQPAIEKIAETLNVVFDTSSEPVRVMLNSQDATLAIREEKTGMTASIVAAYPGVRAALLTRQRAFALAPGLIADGRDMGTCVFPNADLKFFLTASAEARAERRYRQLIAKGESVDKAALVKDIQERDERDSNRSVSPLKPAADAIFIDSTEMTIDEVLNLMLSKAQPLISRSAQ</sequence>